<accession>H2Z713</accession>
<feature type="domain" description="C2H2-type" evidence="3">
    <location>
        <begin position="251"/>
        <end position="279"/>
    </location>
</feature>
<protein>
    <recommendedName>
        <fullName evidence="3">C2H2-type domain-containing protein</fullName>
    </recommendedName>
</protein>
<evidence type="ECO:0000259" key="3">
    <source>
        <dbReference type="PROSITE" id="PS50157"/>
    </source>
</evidence>
<dbReference type="InterPro" id="IPR039746">
    <property type="entry name" value="FOG"/>
</dbReference>
<reference evidence="4" key="2">
    <citation type="submission" date="2025-08" db="UniProtKB">
        <authorList>
            <consortium name="Ensembl"/>
        </authorList>
    </citation>
    <scope>IDENTIFICATION</scope>
</reference>
<keyword evidence="5" id="KW-1185">Reference proteome</keyword>
<feature type="compositionally biased region" description="Basic and acidic residues" evidence="2">
    <location>
        <begin position="13"/>
        <end position="24"/>
    </location>
</feature>
<dbReference type="SUPFAM" id="SSF57667">
    <property type="entry name" value="beta-beta-alpha zinc fingers"/>
    <property type="match status" value="1"/>
</dbReference>
<dbReference type="GO" id="GO:0000122">
    <property type="term" value="P:negative regulation of transcription by RNA polymerase II"/>
    <property type="evidence" value="ECO:0007669"/>
    <property type="project" value="TreeGrafter"/>
</dbReference>
<evidence type="ECO:0000256" key="2">
    <source>
        <dbReference type="SAM" id="MobiDB-lite"/>
    </source>
</evidence>
<dbReference type="PANTHER" id="PTHR12958:SF3">
    <property type="entry name" value="ZINC FINGER PROTEIN USH"/>
    <property type="match status" value="1"/>
</dbReference>
<evidence type="ECO:0000313" key="4">
    <source>
        <dbReference type="Ensembl" id="ENSCSAVP00000013375.1"/>
    </source>
</evidence>
<proteinExistence type="predicted"/>
<dbReference type="PANTHER" id="PTHR12958">
    <property type="entry name" value="FRIEND OF GATA2-RELATED"/>
    <property type="match status" value="1"/>
</dbReference>
<dbReference type="HOGENOM" id="CLU_919895_0_0_1"/>
<dbReference type="InterPro" id="IPR036236">
    <property type="entry name" value="Znf_C2H2_sf"/>
</dbReference>
<dbReference type="eggNOG" id="KOG1721">
    <property type="taxonomic scope" value="Eukaryota"/>
</dbReference>
<dbReference type="InterPro" id="IPR013087">
    <property type="entry name" value="Znf_C2H2_type"/>
</dbReference>
<feature type="domain" description="C2H2-type" evidence="3">
    <location>
        <begin position="86"/>
        <end position="114"/>
    </location>
</feature>
<feature type="region of interest" description="Disordered" evidence="2">
    <location>
        <begin position="1"/>
        <end position="78"/>
    </location>
</feature>
<dbReference type="Pfam" id="PF00096">
    <property type="entry name" value="zf-C2H2"/>
    <property type="match status" value="1"/>
</dbReference>
<reference evidence="4" key="3">
    <citation type="submission" date="2025-09" db="UniProtKB">
        <authorList>
            <consortium name="Ensembl"/>
        </authorList>
    </citation>
    <scope>IDENTIFICATION</scope>
</reference>
<feature type="region of interest" description="Disordered" evidence="2">
    <location>
        <begin position="197"/>
        <end position="235"/>
    </location>
</feature>
<dbReference type="STRING" id="51511.ENSCSAVP00000013375"/>
<feature type="domain" description="C2H2-type" evidence="3">
    <location>
        <begin position="116"/>
        <end position="138"/>
    </location>
</feature>
<dbReference type="Ensembl" id="ENSCSAVT00000013527.1">
    <property type="protein sequence ID" value="ENSCSAVP00000013375.1"/>
    <property type="gene ID" value="ENSCSAVG00000007844.1"/>
</dbReference>
<dbReference type="GO" id="GO:0030154">
    <property type="term" value="P:cell differentiation"/>
    <property type="evidence" value="ECO:0007669"/>
    <property type="project" value="TreeGrafter"/>
</dbReference>
<dbReference type="GO" id="GO:0061629">
    <property type="term" value="F:RNA polymerase II-specific DNA-binding transcription factor binding"/>
    <property type="evidence" value="ECO:0007669"/>
    <property type="project" value="InterPro"/>
</dbReference>
<keyword evidence="1" id="KW-0863">Zinc-finger</keyword>
<dbReference type="GO" id="GO:0005634">
    <property type="term" value="C:nucleus"/>
    <property type="evidence" value="ECO:0007669"/>
    <property type="project" value="TreeGrafter"/>
</dbReference>
<evidence type="ECO:0000256" key="1">
    <source>
        <dbReference type="PROSITE-ProRule" id="PRU00042"/>
    </source>
</evidence>
<feature type="compositionally biased region" description="Basic and acidic residues" evidence="2">
    <location>
        <begin position="217"/>
        <end position="226"/>
    </location>
</feature>
<keyword evidence="1" id="KW-0862">Zinc</keyword>
<dbReference type="PROSITE" id="PS50157">
    <property type="entry name" value="ZINC_FINGER_C2H2_2"/>
    <property type="match status" value="3"/>
</dbReference>
<sequence>MSRRKQSNPQHVHTNDLDTKKGDTKTSPGHTMEIVKEDISGDQNRQSVSRPSTHELSRRTSSTESTHSLAESESPVSNTVHAERKYECSSCGVSFLQKSTLEVHKENYCTGQRYKMECKVCGAKFSDNDMFEMHMEVHMWKFTCHICQTHYETQEAYDRHFAAHVTKPNGSCSICEYKSRSPDDMTKHLKVHRNYLELSSTDERLPQPPKPKSPSAVKREEAHTSKELGNGRLGECRKASPISEQNSPRKFKCIVCSDSFGEVDSLQQHLLTAHASVQPTKPAPNLKETPQHPFRRHSIAVNR</sequence>
<dbReference type="AlphaFoldDB" id="H2Z713"/>
<name>H2Z713_CIOSA</name>
<dbReference type="Gene3D" id="3.30.160.60">
    <property type="entry name" value="Classic Zinc Finger"/>
    <property type="match status" value="2"/>
</dbReference>
<dbReference type="GO" id="GO:0008270">
    <property type="term" value="F:zinc ion binding"/>
    <property type="evidence" value="ECO:0007669"/>
    <property type="project" value="UniProtKB-KW"/>
</dbReference>
<dbReference type="SMART" id="SM00355">
    <property type="entry name" value="ZnF_C2H2"/>
    <property type="match status" value="5"/>
</dbReference>
<feature type="compositionally biased region" description="Polar residues" evidence="2">
    <location>
        <begin position="41"/>
        <end position="51"/>
    </location>
</feature>
<dbReference type="InParanoid" id="H2Z713"/>
<organism evidence="4 5">
    <name type="scientific">Ciona savignyi</name>
    <name type="common">Pacific transparent sea squirt</name>
    <dbReference type="NCBI Taxonomy" id="51511"/>
    <lineage>
        <taxon>Eukaryota</taxon>
        <taxon>Metazoa</taxon>
        <taxon>Chordata</taxon>
        <taxon>Tunicata</taxon>
        <taxon>Ascidiacea</taxon>
        <taxon>Phlebobranchia</taxon>
        <taxon>Cionidae</taxon>
        <taxon>Ciona</taxon>
    </lineage>
</organism>
<keyword evidence="1" id="KW-0479">Metal-binding</keyword>
<dbReference type="PROSITE" id="PS00028">
    <property type="entry name" value="ZINC_FINGER_C2H2_1"/>
    <property type="match status" value="3"/>
</dbReference>
<dbReference type="Proteomes" id="UP000007875">
    <property type="component" value="Unassembled WGS sequence"/>
</dbReference>
<dbReference type="GO" id="GO:0045944">
    <property type="term" value="P:positive regulation of transcription by RNA polymerase II"/>
    <property type="evidence" value="ECO:0007669"/>
    <property type="project" value="TreeGrafter"/>
</dbReference>
<feature type="compositionally biased region" description="Low complexity" evidence="2">
    <location>
        <begin position="59"/>
        <end position="69"/>
    </location>
</feature>
<dbReference type="GO" id="GO:0007507">
    <property type="term" value="P:heart development"/>
    <property type="evidence" value="ECO:0007669"/>
    <property type="project" value="TreeGrafter"/>
</dbReference>
<evidence type="ECO:0000313" key="5">
    <source>
        <dbReference type="Proteomes" id="UP000007875"/>
    </source>
</evidence>
<dbReference type="GeneTree" id="ENSGT00530000068109"/>
<reference evidence="5" key="1">
    <citation type="submission" date="2003-08" db="EMBL/GenBank/DDBJ databases">
        <authorList>
            <person name="Birren B."/>
            <person name="Nusbaum C."/>
            <person name="Abebe A."/>
            <person name="Abouelleil A."/>
            <person name="Adekoya E."/>
            <person name="Ait-zahra M."/>
            <person name="Allen N."/>
            <person name="Allen T."/>
            <person name="An P."/>
            <person name="Anderson M."/>
            <person name="Anderson S."/>
            <person name="Arachchi H."/>
            <person name="Armbruster J."/>
            <person name="Bachantsang P."/>
            <person name="Baldwin J."/>
            <person name="Barry A."/>
            <person name="Bayul T."/>
            <person name="Blitshsteyn B."/>
            <person name="Bloom T."/>
            <person name="Blye J."/>
            <person name="Boguslavskiy L."/>
            <person name="Borowsky M."/>
            <person name="Boukhgalter B."/>
            <person name="Brunache A."/>
            <person name="Butler J."/>
            <person name="Calixte N."/>
            <person name="Calvo S."/>
            <person name="Camarata J."/>
            <person name="Campo K."/>
            <person name="Chang J."/>
            <person name="Cheshatsang Y."/>
            <person name="Citroen M."/>
            <person name="Collymore A."/>
            <person name="Considine T."/>
            <person name="Cook A."/>
            <person name="Cooke P."/>
            <person name="Corum B."/>
            <person name="Cuomo C."/>
            <person name="David R."/>
            <person name="Dawoe T."/>
            <person name="Degray S."/>
            <person name="Dodge S."/>
            <person name="Dooley K."/>
            <person name="Dorje P."/>
            <person name="Dorjee K."/>
            <person name="Dorris L."/>
            <person name="Duffey N."/>
            <person name="Dupes A."/>
            <person name="Elkins T."/>
            <person name="Engels R."/>
            <person name="Erickson J."/>
            <person name="Farina A."/>
            <person name="Faro S."/>
            <person name="Ferreira P."/>
            <person name="Fischer H."/>
            <person name="Fitzgerald M."/>
            <person name="Foley K."/>
            <person name="Gage D."/>
            <person name="Galagan J."/>
            <person name="Gearin G."/>
            <person name="Gnerre S."/>
            <person name="Gnirke A."/>
            <person name="Goyette A."/>
            <person name="Graham J."/>
            <person name="Grandbois E."/>
            <person name="Gyaltsen K."/>
            <person name="Hafez N."/>
            <person name="Hagopian D."/>
            <person name="Hagos B."/>
            <person name="Hall J."/>
            <person name="Hatcher B."/>
            <person name="Heller A."/>
            <person name="Higgins H."/>
            <person name="Honan T."/>
            <person name="Horn A."/>
            <person name="Houde N."/>
            <person name="Hughes L."/>
            <person name="Hulme W."/>
            <person name="Husby E."/>
            <person name="Iliev I."/>
            <person name="Jaffe D."/>
            <person name="Jones C."/>
            <person name="Kamal M."/>
            <person name="Kamat A."/>
            <person name="Kamvysselis M."/>
            <person name="Karlsson E."/>
            <person name="Kells C."/>
            <person name="Kieu A."/>
            <person name="Kisner P."/>
            <person name="Kodira C."/>
            <person name="Kulbokas E."/>
            <person name="Labutti K."/>
            <person name="Lama D."/>
            <person name="Landers T."/>
            <person name="Leger J."/>
            <person name="Levine S."/>
            <person name="Lewis D."/>
            <person name="Lewis T."/>
            <person name="Lindblad-toh K."/>
            <person name="Liu X."/>
            <person name="Lokyitsang T."/>
            <person name="Lokyitsang Y."/>
            <person name="Lucien O."/>
            <person name="Lui A."/>
            <person name="Ma L.J."/>
            <person name="Mabbitt R."/>
            <person name="Macdonald J."/>
            <person name="Maclean C."/>
            <person name="Major J."/>
            <person name="Manning J."/>
            <person name="Marabella R."/>
            <person name="Maru K."/>
            <person name="Matthews C."/>
            <person name="Mauceli E."/>
            <person name="Mccarthy M."/>
            <person name="Mcdonough S."/>
            <person name="Mcghee T."/>
            <person name="Meldrim J."/>
            <person name="Meneus L."/>
            <person name="Mesirov J."/>
            <person name="Mihalev A."/>
            <person name="Mihova T."/>
            <person name="Mikkelsen T."/>
            <person name="Mlenga V."/>
            <person name="Moru K."/>
            <person name="Mozes J."/>
            <person name="Mulrain L."/>
            <person name="Munson G."/>
            <person name="Naylor J."/>
            <person name="Newes C."/>
            <person name="Nguyen C."/>
            <person name="Nguyen N."/>
            <person name="Nguyen T."/>
            <person name="Nicol R."/>
            <person name="Nielsen C."/>
            <person name="Nizzari M."/>
            <person name="Norbu C."/>
            <person name="Norbu N."/>
            <person name="O'donnell P."/>
            <person name="Okoawo O."/>
            <person name="O'leary S."/>
            <person name="Omotosho B."/>
            <person name="O'neill K."/>
            <person name="Osman S."/>
            <person name="Parker S."/>
            <person name="Perrin D."/>
            <person name="Phunkhang P."/>
            <person name="Piqani B."/>
            <person name="Purcell S."/>
            <person name="Rachupka T."/>
            <person name="Ramasamy U."/>
            <person name="Rameau R."/>
            <person name="Ray V."/>
            <person name="Raymond C."/>
            <person name="Retta R."/>
            <person name="Richardson S."/>
            <person name="Rise C."/>
            <person name="Rodriguez J."/>
            <person name="Rogers J."/>
            <person name="Rogov P."/>
            <person name="Rutman M."/>
            <person name="Schupbach R."/>
            <person name="Seaman C."/>
            <person name="Settipalli S."/>
            <person name="Sharpe T."/>
            <person name="Sheridan J."/>
            <person name="Sherpa N."/>
            <person name="Shi J."/>
            <person name="Smirnov S."/>
            <person name="Smith C."/>
            <person name="Sougnez C."/>
            <person name="Spencer B."/>
            <person name="Stalker J."/>
            <person name="Stange-thomann N."/>
            <person name="Stavropoulos S."/>
            <person name="Stetson K."/>
            <person name="Stone C."/>
            <person name="Stone S."/>
            <person name="Stubbs M."/>
            <person name="Talamas J."/>
            <person name="Tchuinga P."/>
            <person name="Tenzing P."/>
            <person name="Tesfaye S."/>
            <person name="Theodore J."/>
            <person name="Thoulutsang Y."/>
            <person name="Topham K."/>
            <person name="Towey S."/>
            <person name="Tsamla T."/>
            <person name="Tsomo N."/>
            <person name="Vallee D."/>
            <person name="Vassiliev H."/>
            <person name="Venkataraman V."/>
            <person name="Vinson J."/>
            <person name="Vo A."/>
            <person name="Wade C."/>
            <person name="Wang S."/>
            <person name="Wangchuk T."/>
            <person name="Wangdi T."/>
            <person name="Whittaker C."/>
            <person name="Wilkinson J."/>
            <person name="Wu Y."/>
            <person name="Wyman D."/>
            <person name="Yadav S."/>
            <person name="Yang S."/>
            <person name="Yang X."/>
            <person name="Yeager S."/>
            <person name="Yee E."/>
            <person name="Young G."/>
            <person name="Zainoun J."/>
            <person name="Zembeck L."/>
            <person name="Zimmer A."/>
            <person name="Zody M."/>
            <person name="Lander E."/>
        </authorList>
    </citation>
    <scope>NUCLEOTIDE SEQUENCE [LARGE SCALE GENOMIC DNA]</scope>
</reference>